<comment type="similarity">
    <text evidence="1">Belongs to the UPF0047 family.</text>
</comment>
<keyword evidence="3" id="KW-1185">Reference proteome</keyword>
<dbReference type="InterPro" id="IPR001602">
    <property type="entry name" value="UPF0047_YjbQ-like"/>
</dbReference>
<dbReference type="Pfam" id="PF01894">
    <property type="entry name" value="YjbQ"/>
    <property type="match status" value="1"/>
</dbReference>
<dbReference type="PANTHER" id="PTHR30615:SF8">
    <property type="entry name" value="UPF0047 PROTEIN C4A8.02C"/>
    <property type="match status" value="1"/>
</dbReference>
<dbReference type="Proteomes" id="UP001218895">
    <property type="component" value="Chromosome"/>
</dbReference>
<dbReference type="RefSeq" id="WP_278098903.1">
    <property type="nucleotide sequence ID" value="NZ_CP091092.1"/>
</dbReference>
<organism evidence="2 3">
    <name type="scientific">Methanomicrobium antiquum</name>
    <dbReference type="NCBI Taxonomy" id="487686"/>
    <lineage>
        <taxon>Archaea</taxon>
        <taxon>Methanobacteriati</taxon>
        <taxon>Methanobacteriota</taxon>
        <taxon>Stenosarchaea group</taxon>
        <taxon>Methanomicrobia</taxon>
        <taxon>Methanomicrobiales</taxon>
        <taxon>Methanomicrobiaceae</taxon>
        <taxon>Methanomicrobium</taxon>
    </lineage>
</organism>
<dbReference type="NCBIfam" id="TIGR00149">
    <property type="entry name" value="TIGR00149_YjbQ"/>
    <property type="match status" value="1"/>
</dbReference>
<gene>
    <name evidence="2" type="ORF">L1994_07875</name>
</gene>
<evidence type="ECO:0000313" key="2">
    <source>
        <dbReference type="EMBL" id="WFN36064.1"/>
    </source>
</evidence>
<evidence type="ECO:0000256" key="1">
    <source>
        <dbReference type="ARBA" id="ARBA00005534"/>
    </source>
</evidence>
<dbReference type="InterPro" id="IPR035917">
    <property type="entry name" value="YjbQ-like_sf"/>
</dbReference>
<reference evidence="2" key="1">
    <citation type="submission" date="2022-01" db="EMBL/GenBank/DDBJ databases">
        <title>Complete genome of Methanomicrobium antiquum DSM 21220.</title>
        <authorList>
            <person name="Chen S.-C."/>
            <person name="You Y.-T."/>
            <person name="Zhou Y.-Z."/>
            <person name="Lai M.-C."/>
        </authorList>
    </citation>
    <scope>NUCLEOTIDE SEQUENCE</scope>
    <source>
        <strain evidence="2">DSM 21220</strain>
    </source>
</reference>
<protein>
    <submittedName>
        <fullName evidence="2">Secondary thiamine-phosphate synthase enzyme YjbQ</fullName>
    </submittedName>
</protein>
<dbReference type="GeneID" id="79950307"/>
<sequence>MFSVFEDTIQLTTSGEGDIINLTPFIMEVIDKSEIKTGVLNLFVEGSTAAVTTIEYESGVLMDFKEALSKIAPENIAYSHDMAWGDGNGRSHVKAAIIGPSLEIPIRSSKPALGVWQQPVLVELDVKEKRNRRIHCTVTGIKKETEIKT</sequence>
<accession>A0AAF0FW43</accession>
<proteinExistence type="inferred from homology"/>
<dbReference type="EMBL" id="CP091092">
    <property type="protein sequence ID" value="WFN36064.1"/>
    <property type="molecule type" value="Genomic_DNA"/>
</dbReference>
<dbReference type="KEGG" id="manq:L1994_07875"/>
<dbReference type="PIRSF" id="PIRSF004681">
    <property type="entry name" value="UCP004681"/>
    <property type="match status" value="1"/>
</dbReference>
<dbReference type="Gene3D" id="2.60.120.460">
    <property type="entry name" value="YjbQ-like"/>
    <property type="match status" value="1"/>
</dbReference>
<dbReference type="SUPFAM" id="SSF111038">
    <property type="entry name" value="YjbQ-like"/>
    <property type="match status" value="1"/>
</dbReference>
<dbReference type="PANTHER" id="PTHR30615">
    <property type="entry name" value="UNCHARACTERIZED PROTEIN YJBQ-RELATED"/>
    <property type="match status" value="1"/>
</dbReference>
<dbReference type="AlphaFoldDB" id="A0AAF0FW43"/>
<evidence type="ECO:0000313" key="3">
    <source>
        <dbReference type="Proteomes" id="UP001218895"/>
    </source>
</evidence>
<name>A0AAF0FW43_9EURY</name>